<feature type="compositionally biased region" description="Low complexity" evidence="2">
    <location>
        <begin position="36"/>
        <end position="49"/>
    </location>
</feature>
<dbReference type="InterPro" id="IPR011050">
    <property type="entry name" value="Pectin_lyase_fold/virulence"/>
</dbReference>
<dbReference type="Pfam" id="PF13402">
    <property type="entry name" value="Peptidase_M60"/>
    <property type="match status" value="1"/>
</dbReference>
<evidence type="ECO:0000313" key="6">
    <source>
        <dbReference type="Proteomes" id="UP000441772"/>
    </source>
</evidence>
<feature type="compositionally biased region" description="Low complexity" evidence="2">
    <location>
        <begin position="62"/>
        <end position="80"/>
    </location>
</feature>
<evidence type="ECO:0000313" key="5">
    <source>
        <dbReference type="EMBL" id="KAB7790027.1"/>
    </source>
</evidence>
<dbReference type="EMBL" id="WBVT01000023">
    <property type="protein sequence ID" value="KAB7790027.1"/>
    <property type="molecule type" value="Genomic_DNA"/>
</dbReference>
<dbReference type="Gene3D" id="2.60.120.1250">
    <property type="entry name" value="Peptidase M60, enhancin-like domain 1"/>
    <property type="match status" value="1"/>
</dbReference>
<dbReference type="InterPro" id="IPR042229">
    <property type="entry name" value="Listeria/Bacterioides_rpt_sf"/>
</dbReference>
<sequence length="1585" mass="169454">MTTSRHLSARILPAALAITLCASLFTGPAPQAIAADGQQTATTAQHDAGSNASSSTKDEDTAAAANTANTTAKQRDTTAATATQQLESVIQAEQAAGSPSITLNGTAYDTLKAAIAAASDGDVIETKGAIALDERLTLTAVKTVTVRAVADTTLTRPAGIHMVAMDRGTLKFEAAGDAALTFEGAAAASNFSAFYAAGSARIVLGRNVAVQNFKANNLNKGVVEINGGTVVFEGGVMSNCVGGVTVAGGSSTLEVTDGSVTTVTQNTSGTVRIGGKGKVTDRVTVNGNAKVTVTAALTGHTPDDPLTLTAASFAKNRVVASFPSKELAAATLGSITAVTTAGETVRLRVTNATITVANIDELLDQIDNPFTDNLRTHLISELDSAEKIAQAKTKVASLAGLSDDEKTAYTTKLDELETTRDYLERNREAVDASVIELSRLGDLNAEKNRTQQGYEFDNMDFSGFYVRPGSSVRFRVYVEADNPNQVAFGWRQTGHMDLNNYLTVWVPDRARFSAGLNEVTVDASQRTVGLAVFLRNYGTGRARVRIEAMDASNEHPVVGTTLGRYPYYVYDAEHPERFWQYVQETREYAKTVDTVTNYVGNLPGRLDLNADMTGLLIGRSVFTTSATDAVNHLFAKITDEQSATAYITKAYQSTESRLEYFDHIMGFDDADEKAVHHHTPMRVVTESSQNLTSPSTMFAFTYLQSLPIGAEAVLLDGTGPNGWGLDHEFGHTVDLGPLIIGEETNNLISLWGRVRAEKARVEAEGGEFSISTYHGNITGQSLPTYKKYLADVAAGKDASMNWNDVFLAVMIRWQILRYFDEYDYEHDGLEHDASIVAQIKKYGTLGTMYRLVREDPTRYNAIDTKQRRDRMVAAFSEVTGFNMAEVFSRLGVTPGDEAKQFASRYPSFDKPVEYYTTDADVKVLNGVTGYDTANLPTPKVDAKRNADGGITITATMPDAASAKSTIGWRLYADGKEAGYSDTGTFTVDPGVKIPVYSVVAYDVKLNASKTVKITNTVDVTLSVAMVVAGGADSGKATATAVITPKDGDLETRKVTLKDGKVTLKAVPLATVTITCDGCTASPDTFDVDPFDWSGSTVPVTVTADDMADVLGRAPKPTIRAAAVDADGKETASGGTMAFVIDVAAGEDVYYTTDGSEPNSKSGTRYVAGDAIRFAGASLTVKARAYRTGYNPSEVAEATWTATQKAAIHSNMWGGGTKLEMLPGEYSGKEQLGELYENTRSVTVPAGYKVTLYGNPNTLTYTASASWLGNYTINQRIQRVKVEVLNVPALTDAYTLKFAAGEASGSTISGSMADQTVYRGVTTMLPAVGYYAPGYKFAGWKGSDGHDYTDGQSVTDLAAKGATVTLTAQWTAAECVEGSACLIDPYRAAGDSSKWTAPTAPEGKTFAGWYVDEKLTRSIPKAMRAGLAYPKFVDAAKPFAFKGGSLRADYTTEDGETDFTRTSMRFGYQISPISGTTVTAWGWKYGASPTNLVGSAKGVAKTDYDDGSFLSNLVVRDFTPRIYARDVYSRMWITYVTADGTPVTLQDEVRSRSIRAIAESIVAEGSGAGEDEVAYAKGILAQITEE</sequence>
<dbReference type="Gene3D" id="2.60.40.4270">
    <property type="entry name" value="Listeria-Bacteroides repeat domain"/>
    <property type="match status" value="1"/>
</dbReference>
<organism evidence="5 6">
    <name type="scientific">Bifidobacterium leontopitheci</name>
    <dbReference type="NCBI Taxonomy" id="2650774"/>
    <lineage>
        <taxon>Bacteria</taxon>
        <taxon>Bacillati</taxon>
        <taxon>Actinomycetota</taxon>
        <taxon>Actinomycetes</taxon>
        <taxon>Bifidobacteriales</taxon>
        <taxon>Bifidobacteriaceae</taxon>
        <taxon>Bifidobacterium</taxon>
    </lineage>
</organism>
<feature type="chain" id="PRO_5026179644" description="Peptidase M60 domain-containing protein" evidence="3">
    <location>
        <begin position="35"/>
        <end position="1585"/>
    </location>
</feature>
<dbReference type="Proteomes" id="UP000441772">
    <property type="component" value="Unassembled WGS sequence"/>
</dbReference>
<evidence type="ECO:0000259" key="4">
    <source>
        <dbReference type="SMART" id="SM01276"/>
    </source>
</evidence>
<dbReference type="Gene3D" id="1.10.390.30">
    <property type="entry name" value="Peptidase M60, enhancin-like domain 3"/>
    <property type="match status" value="1"/>
</dbReference>
<dbReference type="InterPro" id="IPR042279">
    <property type="entry name" value="Pep_M60_3"/>
</dbReference>
<feature type="region of interest" description="Disordered" evidence="2">
    <location>
        <begin position="36"/>
        <end position="80"/>
    </location>
</feature>
<keyword evidence="1" id="KW-0175">Coiled coil</keyword>
<dbReference type="RefSeq" id="WP_152234774.1">
    <property type="nucleotide sequence ID" value="NZ_JBHSKZ010000026.1"/>
</dbReference>
<reference evidence="5 6" key="1">
    <citation type="submission" date="2019-09" db="EMBL/GenBank/DDBJ databases">
        <title>Characterization of the phylogenetic diversity of two novel species belonging to the genus Bifidobacterium: Bifidobacterium cebidarum sp. nov. and Bifidobacterium leontopitheci sp. nov.</title>
        <authorList>
            <person name="Lugli G.A."/>
            <person name="Duranti S."/>
            <person name="Milani C."/>
            <person name="Turroni F."/>
            <person name="Ventura M."/>
        </authorList>
    </citation>
    <scope>NUCLEOTIDE SEQUENCE [LARGE SCALE GENOMIC DNA]</scope>
    <source>
        <strain evidence="5 6">LMG 31471</strain>
    </source>
</reference>
<dbReference type="InterPro" id="IPR031161">
    <property type="entry name" value="Peptidase_M60_dom"/>
</dbReference>
<protein>
    <recommendedName>
        <fullName evidence="4">Peptidase M60 domain-containing protein</fullName>
    </recommendedName>
</protein>
<dbReference type="Pfam" id="PF13287">
    <property type="entry name" value="Fn3_assoc"/>
    <property type="match status" value="1"/>
</dbReference>
<proteinExistence type="predicted"/>
<feature type="domain" description="Peptidase M60" evidence="4">
    <location>
        <begin position="457"/>
        <end position="820"/>
    </location>
</feature>
<keyword evidence="6" id="KW-1185">Reference proteome</keyword>
<evidence type="ECO:0000256" key="1">
    <source>
        <dbReference type="SAM" id="Coils"/>
    </source>
</evidence>
<accession>A0A6I1GKY3</accession>
<evidence type="ECO:0000256" key="3">
    <source>
        <dbReference type="SAM" id="SignalP"/>
    </source>
</evidence>
<feature type="signal peptide" evidence="3">
    <location>
        <begin position="1"/>
        <end position="34"/>
    </location>
</feature>
<dbReference type="Gene3D" id="2.60.20.10">
    <property type="entry name" value="Crystallins"/>
    <property type="match status" value="1"/>
</dbReference>
<comment type="caution">
    <text evidence="5">The sequence shown here is derived from an EMBL/GenBank/DDBJ whole genome shotgun (WGS) entry which is preliminary data.</text>
</comment>
<feature type="coiled-coil region" evidence="1">
    <location>
        <begin position="406"/>
        <end position="433"/>
    </location>
</feature>
<gene>
    <name evidence="5" type="ORF">F7D09_1445</name>
</gene>
<name>A0A6I1GKY3_9BIFI</name>
<keyword evidence="3" id="KW-0732">Signal</keyword>
<dbReference type="SMART" id="SM01276">
    <property type="entry name" value="M60-like"/>
    <property type="match status" value="1"/>
</dbReference>
<dbReference type="SUPFAM" id="SSF51126">
    <property type="entry name" value="Pectin lyase-like"/>
    <property type="match status" value="1"/>
</dbReference>
<dbReference type="Gene3D" id="3.40.390.80">
    <property type="entry name" value="Peptidase M60, enhancin-like domain 2"/>
    <property type="match status" value="1"/>
</dbReference>
<evidence type="ECO:0000256" key="2">
    <source>
        <dbReference type="SAM" id="MobiDB-lite"/>
    </source>
</evidence>
<dbReference type="InterPro" id="IPR026876">
    <property type="entry name" value="Fn3_assoc_repeat"/>
</dbReference>